<protein>
    <recommendedName>
        <fullName evidence="4">RFTS domain-containing protein</fullName>
    </recommendedName>
</protein>
<evidence type="ECO:0000313" key="5">
    <source>
        <dbReference type="EnsemblPlants" id="TuG1812G0500004580.01.T01"/>
    </source>
</evidence>
<reference evidence="5" key="3">
    <citation type="submission" date="2022-06" db="UniProtKB">
        <authorList>
            <consortium name="EnsemblPlants"/>
        </authorList>
    </citation>
    <scope>IDENTIFICATION</scope>
</reference>
<evidence type="ECO:0000313" key="6">
    <source>
        <dbReference type="Proteomes" id="UP000015106"/>
    </source>
</evidence>
<evidence type="ECO:0000256" key="3">
    <source>
        <dbReference type="SAM" id="MobiDB-lite"/>
    </source>
</evidence>
<reference evidence="5" key="2">
    <citation type="submission" date="2018-03" db="EMBL/GenBank/DDBJ databases">
        <title>The Triticum urartu genome reveals the dynamic nature of wheat genome evolution.</title>
        <authorList>
            <person name="Ling H."/>
            <person name="Ma B."/>
            <person name="Shi X."/>
            <person name="Liu H."/>
            <person name="Dong L."/>
            <person name="Sun H."/>
            <person name="Cao Y."/>
            <person name="Gao Q."/>
            <person name="Zheng S."/>
            <person name="Li Y."/>
            <person name="Yu Y."/>
            <person name="Du H."/>
            <person name="Qi M."/>
            <person name="Li Y."/>
            <person name="Yu H."/>
            <person name="Cui Y."/>
            <person name="Wang N."/>
            <person name="Chen C."/>
            <person name="Wu H."/>
            <person name="Zhao Y."/>
            <person name="Zhang J."/>
            <person name="Li Y."/>
            <person name="Zhou W."/>
            <person name="Zhang B."/>
            <person name="Hu W."/>
            <person name="Eijk M."/>
            <person name="Tang J."/>
            <person name="Witsenboer H."/>
            <person name="Zhao S."/>
            <person name="Li Z."/>
            <person name="Zhang A."/>
            <person name="Wang D."/>
            <person name="Liang C."/>
        </authorList>
    </citation>
    <scope>NUCLEOTIDE SEQUENCE [LARGE SCALE GENOMIC DNA]</scope>
    <source>
        <strain evidence="5">cv. G1812</strain>
    </source>
</reference>
<evidence type="ECO:0000256" key="1">
    <source>
        <dbReference type="ARBA" id="ARBA00004123"/>
    </source>
</evidence>
<evidence type="ECO:0000259" key="4">
    <source>
        <dbReference type="Pfam" id="PF12047"/>
    </source>
</evidence>
<sequence length="184" mass="20615">MKPSAENDTVIFGSGCMRDDNGTFCSTAEPSELSSSSSKSDQEDQGIPVPLSPIKEWLVDFGGLMICISIRTDIAWYKLLQPTKQYAPWCDAVLKTARLTVSIIAILKEQTRASKLSFADVTKRVAEFERGRHAFISTDATHVERYVVVHGRIVLQQFANYPDESIRQCAFVTSLVEKREERGH</sequence>
<dbReference type="AlphaFoldDB" id="A0A8R7UK17"/>
<dbReference type="InterPro" id="IPR022702">
    <property type="entry name" value="Cytosine_MeTrfase1_RFD"/>
</dbReference>
<comment type="subcellular location">
    <subcellularLocation>
        <location evidence="1">Nucleus</location>
    </subcellularLocation>
</comment>
<name>A0A8R7UK17_TRIUA</name>
<accession>A0A8R7UK17</accession>
<dbReference type="Gramene" id="TuG1812G0500004580.01.T01">
    <property type="protein sequence ID" value="TuG1812G0500004580.01.T01"/>
    <property type="gene ID" value="TuG1812G0500004580.01"/>
</dbReference>
<reference evidence="6" key="1">
    <citation type="journal article" date="2013" name="Nature">
        <title>Draft genome of the wheat A-genome progenitor Triticum urartu.</title>
        <authorList>
            <person name="Ling H.Q."/>
            <person name="Zhao S."/>
            <person name="Liu D."/>
            <person name="Wang J."/>
            <person name="Sun H."/>
            <person name="Zhang C."/>
            <person name="Fan H."/>
            <person name="Li D."/>
            <person name="Dong L."/>
            <person name="Tao Y."/>
            <person name="Gao C."/>
            <person name="Wu H."/>
            <person name="Li Y."/>
            <person name="Cui Y."/>
            <person name="Guo X."/>
            <person name="Zheng S."/>
            <person name="Wang B."/>
            <person name="Yu K."/>
            <person name="Liang Q."/>
            <person name="Yang W."/>
            <person name="Lou X."/>
            <person name="Chen J."/>
            <person name="Feng M."/>
            <person name="Jian J."/>
            <person name="Zhang X."/>
            <person name="Luo G."/>
            <person name="Jiang Y."/>
            <person name="Liu J."/>
            <person name="Wang Z."/>
            <person name="Sha Y."/>
            <person name="Zhang B."/>
            <person name="Wu H."/>
            <person name="Tang D."/>
            <person name="Shen Q."/>
            <person name="Xue P."/>
            <person name="Zou S."/>
            <person name="Wang X."/>
            <person name="Liu X."/>
            <person name="Wang F."/>
            <person name="Yang Y."/>
            <person name="An X."/>
            <person name="Dong Z."/>
            <person name="Zhang K."/>
            <person name="Zhang X."/>
            <person name="Luo M.C."/>
            <person name="Dvorak J."/>
            <person name="Tong Y."/>
            <person name="Wang J."/>
            <person name="Yang H."/>
            <person name="Li Z."/>
            <person name="Wang D."/>
            <person name="Zhang A."/>
            <person name="Wang J."/>
        </authorList>
    </citation>
    <scope>NUCLEOTIDE SEQUENCE</scope>
    <source>
        <strain evidence="6">cv. G1812</strain>
    </source>
</reference>
<proteinExistence type="predicted"/>
<dbReference type="GO" id="GO:0005634">
    <property type="term" value="C:nucleus"/>
    <property type="evidence" value="ECO:0007669"/>
    <property type="project" value="UniProtKB-SubCell"/>
</dbReference>
<feature type="compositionally biased region" description="Low complexity" evidence="3">
    <location>
        <begin position="27"/>
        <end position="39"/>
    </location>
</feature>
<feature type="region of interest" description="Disordered" evidence="3">
    <location>
        <begin position="27"/>
        <end position="46"/>
    </location>
</feature>
<dbReference type="Pfam" id="PF12047">
    <property type="entry name" value="DNMT1-RFD"/>
    <property type="match status" value="1"/>
</dbReference>
<organism evidence="5 6">
    <name type="scientific">Triticum urartu</name>
    <name type="common">Red wild einkorn</name>
    <name type="synonym">Crithodium urartu</name>
    <dbReference type="NCBI Taxonomy" id="4572"/>
    <lineage>
        <taxon>Eukaryota</taxon>
        <taxon>Viridiplantae</taxon>
        <taxon>Streptophyta</taxon>
        <taxon>Embryophyta</taxon>
        <taxon>Tracheophyta</taxon>
        <taxon>Spermatophyta</taxon>
        <taxon>Magnoliopsida</taxon>
        <taxon>Liliopsida</taxon>
        <taxon>Poales</taxon>
        <taxon>Poaceae</taxon>
        <taxon>BOP clade</taxon>
        <taxon>Pooideae</taxon>
        <taxon>Triticodae</taxon>
        <taxon>Triticeae</taxon>
        <taxon>Triticinae</taxon>
        <taxon>Triticum</taxon>
    </lineage>
</organism>
<keyword evidence="2" id="KW-0539">Nucleus</keyword>
<keyword evidence="6" id="KW-1185">Reference proteome</keyword>
<dbReference type="EnsemblPlants" id="TuG1812G0500004580.01.T01">
    <property type="protein sequence ID" value="TuG1812G0500004580.01.T01"/>
    <property type="gene ID" value="TuG1812G0500004580.01"/>
</dbReference>
<dbReference type="Proteomes" id="UP000015106">
    <property type="component" value="Chromosome 5"/>
</dbReference>
<evidence type="ECO:0000256" key="2">
    <source>
        <dbReference type="ARBA" id="ARBA00023242"/>
    </source>
</evidence>
<feature type="domain" description="RFTS" evidence="4">
    <location>
        <begin position="6"/>
        <end position="127"/>
    </location>
</feature>